<dbReference type="InterPro" id="IPR046358">
    <property type="entry name" value="Flagellin_C"/>
</dbReference>
<dbReference type="RefSeq" id="WP_103239939.1">
    <property type="nucleotide sequence ID" value="NZ_JANJZD010000011.1"/>
</dbReference>
<comment type="function">
    <text evidence="4">Flagellin is the subunit protein which polymerizes to form the filaments of bacterial flagella.</text>
</comment>
<dbReference type="PANTHER" id="PTHR42792:SF2">
    <property type="entry name" value="FLAGELLIN"/>
    <property type="match status" value="1"/>
</dbReference>
<comment type="subcellular location">
    <subcellularLocation>
        <location evidence="4">Secreted</location>
    </subcellularLocation>
    <subcellularLocation>
        <location evidence="4">Bacterial flagellum</location>
    </subcellularLocation>
</comment>
<evidence type="ECO:0000259" key="5">
    <source>
        <dbReference type="Pfam" id="PF00669"/>
    </source>
</evidence>
<dbReference type="Proteomes" id="UP000236311">
    <property type="component" value="Unassembled WGS sequence"/>
</dbReference>
<dbReference type="InterPro" id="IPR001029">
    <property type="entry name" value="Flagellin_N"/>
</dbReference>
<dbReference type="PANTHER" id="PTHR42792">
    <property type="entry name" value="FLAGELLIN"/>
    <property type="match status" value="1"/>
</dbReference>
<protein>
    <recommendedName>
        <fullName evidence="2 4">Flagellin</fullName>
    </recommendedName>
</protein>
<evidence type="ECO:0000259" key="6">
    <source>
        <dbReference type="Pfam" id="PF00700"/>
    </source>
</evidence>
<evidence type="ECO:0000256" key="4">
    <source>
        <dbReference type="RuleBase" id="RU362073"/>
    </source>
</evidence>
<keyword evidence="8" id="KW-1185">Reference proteome</keyword>
<keyword evidence="3 4" id="KW-0975">Bacterial flagellum</keyword>
<proteinExistence type="inferred from homology"/>
<name>A0A2K4ZHD3_9FIRM</name>
<dbReference type="Gene3D" id="1.20.1330.10">
    <property type="entry name" value="f41 fragment of flagellin, N-terminal domain"/>
    <property type="match status" value="1"/>
</dbReference>
<dbReference type="AlphaFoldDB" id="A0A2K4ZHD3"/>
<dbReference type="Pfam" id="PF00669">
    <property type="entry name" value="Flagellin_N"/>
    <property type="match status" value="1"/>
</dbReference>
<organism evidence="7 8">
    <name type="scientific">Acetatifactor muris</name>
    <dbReference type="NCBI Taxonomy" id="879566"/>
    <lineage>
        <taxon>Bacteria</taxon>
        <taxon>Bacillati</taxon>
        <taxon>Bacillota</taxon>
        <taxon>Clostridia</taxon>
        <taxon>Lachnospirales</taxon>
        <taxon>Lachnospiraceae</taxon>
        <taxon>Acetatifactor</taxon>
    </lineage>
</organism>
<accession>A0A2K4ZHD3</accession>
<dbReference type="GO" id="GO:0005198">
    <property type="term" value="F:structural molecule activity"/>
    <property type="evidence" value="ECO:0007669"/>
    <property type="project" value="UniProtKB-UniRule"/>
</dbReference>
<gene>
    <name evidence="7" type="primary">hag</name>
    <name evidence="7" type="ORF">AMURIS_02582</name>
</gene>
<dbReference type="Pfam" id="PF00700">
    <property type="entry name" value="Flagellin_C"/>
    <property type="match status" value="1"/>
</dbReference>
<feature type="domain" description="Flagellin N-terminal" evidence="5">
    <location>
        <begin position="6"/>
        <end position="126"/>
    </location>
</feature>
<dbReference type="GO" id="GO:0005576">
    <property type="term" value="C:extracellular region"/>
    <property type="evidence" value="ECO:0007669"/>
    <property type="project" value="UniProtKB-SubCell"/>
</dbReference>
<evidence type="ECO:0000313" key="7">
    <source>
        <dbReference type="EMBL" id="SOY29861.1"/>
    </source>
</evidence>
<dbReference type="EMBL" id="OFSM01000012">
    <property type="protein sequence ID" value="SOY29861.1"/>
    <property type="molecule type" value="Genomic_DNA"/>
</dbReference>
<evidence type="ECO:0000313" key="8">
    <source>
        <dbReference type="Proteomes" id="UP000236311"/>
    </source>
</evidence>
<keyword evidence="7" id="KW-0282">Flagellum</keyword>
<evidence type="ECO:0000256" key="3">
    <source>
        <dbReference type="ARBA" id="ARBA00023143"/>
    </source>
</evidence>
<evidence type="ECO:0000256" key="1">
    <source>
        <dbReference type="ARBA" id="ARBA00005709"/>
    </source>
</evidence>
<dbReference type="SUPFAM" id="SSF64518">
    <property type="entry name" value="Phase 1 flagellin"/>
    <property type="match status" value="1"/>
</dbReference>
<keyword evidence="4" id="KW-0964">Secreted</keyword>
<feature type="domain" description="Flagellin C-terminal" evidence="6">
    <location>
        <begin position="168"/>
        <end position="252"/>
    </location>
</feature>
<evidence type="ECO:0000256" key="2">
    <source>
        <dbReference type="ARBA" id="ARBA00020110"/>
    </source>
</evidence>
<comment type="similarity">
    <text evidence="1 4">Belongs to the bacterial flagellin family.</text>
</comment>
<keyword evidence="7" id="KW-0969">Cilium</keyword>
<dbReference type="PRINTS" id="PR00207">
    <property type="entry name" value="FLAGELLIN"/>
</dbReference>
<reference evidence="7 8" key="1">
    <citation type="submission" date="2018-01" db="EMBL/GenBank/DDBJ databases">
        <authorList>
            <person name="Gaut B.S."/>
            <person name="Morton B.R."/>
            <person name="Clegg M.T."/>
            <person name="Duvall M.R."/>
        </authorList>
    </citation>
    <scope>NUCLEOTIDE SEQUENCE [LARGE SCALE GENOMIC DNA]</scope>
    <source>
        <strain evidence="7">GP69</strain>
    </source>
</reference>
<keyword evidence="7" id="KW-0966">Cell projection</keyword>
<dbReference type="GO" id="GO:0009288">
    <property type="term" value="C:bacterial-type flagellum"/>
    <property type="evidence" value="ECO:0007669"/>
    <property type="project" value="UniProtKB-SubCell"/>
</dbReference>
<dbReference type="InterPro" id="IPR001492">
    <property type="entry name" value="Flagellin"/>
</dbReference>
<sequence>MNTISANNGIFNSYSHISSGKRINTAADDAAGLAIGQKMQKQENGLRVGGQNAQEGIGALNVADGALGGVMDYLQRIRDLAVRSMNGLSSSSDRSYYQNEINQLKEGIQSMAKTTSLNEQKLLDGSMADMHLATNPDGSGMRIGMANSTLEALGIADFDVTSGNFSLDDIDSAIEMVSGMRGNLGASTNRLEHTYNYNTAATLEQVSSRSRIEDLDMPKAISDQKKEDLLSEYRNLMLKKQMQQDSMVLRLFQ</sequence>
<dbReference type="OrthoDB" id="9781172at2"/>